<name>A0A392R8X1_9FABA</name>
<evidence type="ECO:0000313" key="1">
    <source>
        <dbReference type="EMBL" id="MCI33043.1"/>
    </source>
</evidence>
<protein>
    <submittedName>
        <fullName evidence="1">Replication protein A1-like protein</fullName>
    </submittedName>
</protein>
<accession>A0A392R8X1</accession>
<feature type="non-terminal residue" evidence="1">
    <location>
        <position position="1"/>
    </location>
</feature>
<dbReference type="PANTHER" id="PTHR35516:SF11">
    <property type="entry name" value="CYTOCHROME B6-F COMPLEX SUBUNIT 5"/>
    <property type="match status" value="1"/>
</dbReference>
<dbReference type="EMBL" id="LXQA010201028">
    <property type="protein sequence ID" value="MCI33043.1"/>
    <property type="molecule type" value="Genomic_DNA"/>
</dbReference>
<evidence type="ECO:0000313" key="2">
    <source>
        <dbReference type="Proteomes" id="UP000265520"/>
    </source>
</evidence>
<comment type="caution">
    <text evidence="1">The sequence shown here is derived from an EMBL/GenBank/DDBJ whole genome shotgun (WGS) entry which is preliminary data.</text>
</comment>
<sequence>HKGNQCVDSLAKLGASSNVDLVIQNSPPICMLDLLKSNTIRTVFIRE</sequence>
<organism evidence="1 2">
    <name type="scientific">Trifolium medium</name>
    <dbReference type="NCBI Taxonomy" id="97028"/>
    <lineage>
        <taxon>Eukaryota</taxon>
        <taxon>Viridiplantae</taxon>
        <taxon>Streptophyta</taxon>
        <taxon>Embryophyta</taxon>
        <taxon>Tracheophyta</taxon>
        <taxon>Spermatophyta</taxon>
        <taxon>Magnoliopsida</taxon>
        <taxon>eudicotyledons</taxon>
        <taxon>Gunneridae</taxon>
        <taxon>Pentapetalae</taxon>
        <taxon>rosids</taxon>
        <taxon>fabids</taxon>
        <taxon>Fabales</taxon>
        <taxon>Fabaceae</taxon>
        <taxon>Papilionoideae</taxon>
        <taxon>50 kb inversion clade</taxon>
        <taxon>NPAAA clade</taxon>
        <taxon>Hologalegina</taxon>
        <taxon>IRL clade</taxon>
        <taxon>Trifolieae</taxon>
        <taxon>Trifolium</taxon>
    </lineage>
</organism>
<reference evidence="1 2" key="1">
    <citation type="journal article" date="2018" name="Front. Plant Sci.">
        <title>Red Clover (Trifolium pratense) and Zigzag Clover (T. medium) - A Picture of Genomic Similarities and Differences.</title>
        <authorList>
            <person name="Dluhosova J."/>
            <person name="Istvanek J."/>
            <person name="Nedelnik J."/>
            <person name="Repkova J."/>
        </authorList>
    </citation>
    <scope>NUCLEOTIDE SEQUENCE [LARGE SCALE GENOMIC DNA]</scope>
    <source>
        <strain evidence="2">cv. 10/8</strain>
        <tissue evidence="1">Leaf</tissue>
    </source>
</reference>
<keyword evidence="2" id="KW-1185">Reference proteome</keyword>
<dbReference type="AlphaFoldDB" id="A0A392R8X1"/>
<proteinExistence type="predicted"/>
<dbReference type="PANTHER" id="PTHR35516">
    <property type="entry name" value="CYTOCHROME B6-F COMPLEX SUBUNIT 5"/>
    <property type="match status" value="1"/>
</dbReference>
<dbReference type="Proteomes" id="UP000265520">
    <property type="component" value="Unassembled WGS sequence"/>
</dbReference>